<feature type="transmembrane region" description="Helical" evidence="1">
    <location>
        <begin position="151"/>
        <end position="175"/>
    </location>
</feature>
<dbReference type="Proteomes" id="UP000821866">
    <property type="component" value="Chromosome 1"/>
</dbReference>
<gene>
    <name evidence="2" type="ORF">HPB51_019621</name>
</gene>
<feature type="transmembrane region" description="Helical" evidence="1">
    <location>
        <begin position="106"/>
        <end position="130"/>
    </location>
</feature>
<accession>A0A9J6F5P6</accession>
<protein>
    <submittedName>
        <fullName evidence="2">Uncharacterized protein</fullName>
    </submittedName>
</protein>
<proteinExistence type="predicted"/>
<dbReference type="AlphaFoldDB" id="A0A9J6F5P6"/>
<keyword evidence="1" id="KW-0472">Membrane</keyword>
<evidence type="ECO:0000256" key="1">
    <source>
        <dbReference type="SAM" id="Phobius"/>
    </source>
</evidence>
<reference evidence="2" key="2">
    <citation type="submission" date="2021-09" db="EMBL/GenBank/DDBJ databases">
        <authorList>
            <person name="Jia N."/>
            <person name="Wang J."/>
            <person name="Shi W."/>
            <person name="Du L."/>
            <person name="Sun Y."/>
            <person name="Zhan W."/>
            <person name="Jiang J."/>
            <person name="Wang Q."/>
            <person name="Zhang B."/>
            <person name="Ji P."/>
            <person name="Sakyi L.B."/>
            <person name="Cui X."/>
            <person name="Yuan T."/>
            <person name="Jiang B."/>
            <person name="Yang W."/>
            <person name="Lam T.T.-Y."/>
            <person name="Chang Q."/>
            <person name="Ding S."/>
            <person name="Wang X."/>
            <person name="Zhu J."/>
            <person name="Ruan X."/>
            <person name="Zhao L."/>
            <person name="Wei J."/>
            <person name="Que T."/>
            <person name="Du C."/>
            <person name="Cheng J."/>
            <person name="Dai P."/>
            <person name="Han X."/>
            <person name="Huang E."/>
            <person name="Gao Y."/>
            <person name="Liu J."/>
            <person name="Shao H."/>
            <person name="Ye R."/>
            <person name="Li L."/>
            <person name="Wei W."/>
            <person name="Wang X."/>
            <person name="Wang C."/>
            <person name="Huo Q."/>
            <person name="Li W."/>
            <person name="Guo W."/>
            <person name="Chen H."/>
            <person name="Chen S."/>
            <person name="Zhou L."/>
            <person name="Zhou L."/>
            <person name="Ni X."/>
            <person name="Tian J."/>
            <person name="Zhou Y."/>
            <person name="Sheng Y."/>
            <person name="Liu T."/>
            <person name="Pan Y."/>
            <person name="Xia L."/>
            <person name="Li J."/>
            <person name="Zhao F."/>
            <person name="Cao W."/>
        </authorList>
    </citation>
    <scope>NUCLEOTIDE SEQUENCE</scope>
    <source>
        <strain evidence="2">Rmic-2018</strain>
        <tissue evidence="2">Larvae</tissue>
    </source>
</reference>
<keyword evidence="1" id="KW-1133">Transmembrane helix</keyword>
<sequence>MSVSQSTSHSRPWDTAAVAAEEAYHFAGMALCAYDLVLDTYYGVKPKSHIGGVVVSMAIFVFHTLFLDLLVCFWLSDITAAIGFDASSVRRYEQRRRPSSVMPSKLVYLLDMLLHVGAFATDAALVVSLLQYPPEDIGIETRRVRWRVVGYSTSIPVLLIRIVYHIGILATYYHWVQVKPPPTTASCSASNCVSWLRETVRNSLHRRPVIPLVPPPLLGEALERDRQTDAQQPPQPGFNPVTCRSAAEYLSQQTTVAALDCK</sequence>
<reference evidence="2" key="1">
    <citation type="journal article" date="2020" name="Cell">
        <title>Large-Scale Comparative Analyses of Tick Genomes Elucidate Their Genetic Diversity and Vector Capacities.</title>
        <authorList>
            <consortium name="Tick Genome and Microbiome Consortium (TIGMIC)"/>
            <person name="Jia N."/>
            <person name="Wang J."/>
            <person name="Shi W."/>
            <person name="Du L."/>
            <person name="Sun Y."/>
            <person name="Zhan W."/>
            <person name="Jiang J.F."/>
            <person name="Wang Q."/>
            <person name="Zhang B."/>
            <person name="Ji P."/>
            <person name="Bell-Sakyi L."/>
            <person name="Cui X.M."/>
            <person name="Yuan T.T."/>
            <person name="Jiang B.G."/>
            <person name="Yang W.F."/>
            <person name="Lam T.T."/>
            <person name="Chang Q.C."/>
            <person name="Ding S.J."/>
            <person name="Wang X.J."/>
            <person name="Zhu J.G."/>
            <person name="Ruan X.D."/>
            <person name="Zhao L."/>
            <person name="Wei J.T."/>
            <person name="Ye R.Z."/>
            <person name="Que T.C."/>
            <person name="Du C.H."/>
            <person name="Zhou Y.H."/>
            <person name="Cheng J.X."/>
            <person name="Dai P.F."/>
            <person name="Guo W.B."/>
            <person name="Han X.H."/>
            <person name="Huang E.J."/>
            <person name="Li L.F."/>
            <person name="Wei W."/>
            <person name="Gao Y.C."/>
            <person name="Liu J.Z."/>
            <person name="Shao H.Z."/>
            <person name="Wang X."/>
            <person name="Wang C.C."/>
            <person name="Yang T.C."/>
            <person name="Huo Q.B."/>
            <person name="Li W."/>
            <person name="Chen H.Y."/>
            <person name="Chen S.E."/>
            <person name="Zhou L.G."/>
            <person name="Ni X.B."/>
            <person name="Tian J.H."/>
            <person name="Sheng Y."/>
            <person name="Liu T."/>
            <person name="Pan Y.S."/>
            <person name="Xia L.Y."/>
            <person name="Li J."/>
            <person name="Zhao F."/>
            <person name="Cao W.C."/>
        </authorList>
    </citation>
    <scope>NUCLEOTIDE SEQUENCE</scope>
    <source>
        <strain evidence="2">Rmic-2018</strain>
    </source>
</reference>
<dbReference type="EMBL" id="JABSTU010000001">
    <property type="protein sequence ID" value="KAH8041921.1"/>
    <property type="molecule type" value="Genomic_DNA"/>
</dbReference>
<comment type="caution">
    <text evidence="2">The sequence shown here is derived from an EMBL/GenBank/DDBJ whole genome shotgun (WGS) entry which is preliminary data.</text>
</comment>
<feature type="transmembrane region" description="Helical" evidence="1">
    <location>
        <begin position="54"/>
        <end position="76"/>
    </location>
</feature>
<organism evidence="2 3">
    <name type="scientific">Rhipicephalus microplus</name>
    <name type="common">Cattle tick</name>
    <name type="synonym">Boophilus microplus</name>
    <dbReference type="NCBI Taxonomy" id="6941"/>
    <lineage>
        <taxon>Eukaryota</taxon>
        <taxon>Metazoa</taxon>
        <taxon>Ecdysozoa</taxon>
        <taxon>Arthropoda</taxon>
        <taxon>Chelicerata</taxon>
        <taxon>Arachnida</taxon>
        <taxon>Acari</taxon>
        <taxon>Parasitiformes</taxon>
        <taxon>Ixodida</taxon>
        <taxon>Ixodoidea</taxon>
        <taxon>Ixodidae</taxon>
        <taxon>Rhipicephalinae</taxon>
        <taxon>Rhipicephalus</taxon>
        <taxon>Boophilus</taxon>
    </lineage>
</organism>
<evidence type="ECO:0000313" key="3">
    <source>
        <dbReference type="Proteomes" id="UP000821866"/>
    </source>
</evidence>
<keyword evidence="1" id="KW-0812">Transmembrane</keyword>
<evidence type="ECO:0000313" key="2">
    <source>
        <dbReference type="EMBL" id="KAH8041921.1"/>
    </source>
</evidence>
<keyword evidence="3" id="KW-1185">Reference proteome</keyword>
<name>A0A9J6F5P6_RHIMP</name>